<feature type="domain" description="Glucose-6-phosphate dehydrogenase NAD-binding" evidence="8">
    <location>
        <begin position="31"/>
        <end position="215"/>
    </location>
</feature>
<feature type="binding site" evidence="7">
    <location>
        <position position="368"/>
    </location>
    <ligand>
        <name>substrate</name>
    </ligand>
</feature>
<dbReference type="GO" id="GO:0005829">
    <property type="term" value="C:cytosol"/>
    <property type="evidence" value="ECO:0007669"/>
    <property type="project" value="TreeGrafter"/>
</dbReference>
<evidence type="ECO:0000256" key="7">
    <source>
        <dbReference type="HAMAP-Rule" id="MF_00966"/>
    </source>
</evidence>
<evidence type="ECO:0000313" key="11">
    <source>
        <dbReference type="EMBL" id="REG34278.1"/>
    </source>
</evidence>
<dbReference type="InterPro" id="IPR022675">
    <property type="entry name" value="G6P_DH_C"/>
</dbReference>
<keyword evidence="4 7" id="KW-0521">NADP</keyword>
<dbReference type="InterPro" id="IPR019796">
    <property type="entry name" value="G6P_DH_AS"/>
</dbReference>
<evidence type="ECO:0000313" key="10">
    <source>
        <dbReference type="EMBL" id="AKJ01462.1"/>
    </source>
</evidence>
<dbReference type="PROSITE" id="PS00069">
    <property type="entry name" value="G6P_DEHYDROGENASE"/>
    <property type="match status" value="1"/>
</dbReference>
<evidence type="ECO:0000256" key="4">
    <source>
        <dbReference type="ARBA" id="ARBA00022857"/>
    </source>
</evidence>
<feature type="active site" description="Proton acceptor" evidence="7">
    <location>
        <position position="268"/>
    </location>
</feature>
<dbReference type="EMBL" id="QUMU01000003">
    <property type="protein sequence ID" value="REG34278.1"/>
    <property type="molecule type" value="Genomic_DNA"/>
</dbReference>
<feature type="binding site" evidence="7">
    <location>
        <position position="206"/>
    </location>
    <ligand>
        <name>substrate</name>
    </ligand>
</feature>
<evidence type="ECO:0000259" key="8">
    <source>
        <dbReference type="Pfam" id="PF00479"/>
    </source>
</evidence>
<comment type="caution">
    <text evidence="7">Lacks conserved residue(s) required for the propagation of feature annotation.</text>
</comment>
<dbReference type="EC" id="1.1.1.49" evidence="7"/>
<feature type="binding site" evidence="7">
    <location>
        <position position="176"/>
    </location>
    <ligand>
        <name>NADP(+)</name>
        <dbReference type="ChEBI" id="CHEBI:58349"/>
    </ligand>
</feature>
<dbReference type="InterPro" id="IPR036291">
    <property type="entry name" value="NAD(P)-bd_dom_sf"/>
</dbReference>
<dbReference type="HAMAP" id="MF_00966">
    <property type="entry name" value="G6PD"/>
    <property type="match status" value="1"/>
</dbReference>
<dbReference type="GO" id="GO:0006006">
    <property type="term" value="P:glucose metabolic process"/>
    <property type="evidence" value="ECO:0007669"/>
    <property type="project" value="UniProtKB-KW"/>
</dbReference>
<dbReference type="SUPFAM" id="SSF55347">
    <property type="entry name" value="Glyceraldehyde-3-phosphate dehydrogenase-like, C-terminal domain"/>
    <property type="match status" value="1"/>
</dbReference>
<dbReference type="GO" id="GO:0050661">
    <property type="term" value="F:NADP binding"/>
    <property type="evidence" value="ECO:0007669"/>
    <property type="project" value="UniProtKB-UniRule"/>
</dbReference>
<feature type="domain" description="Glucose-6-phosphate dehydrogenase C-terminal" evidence="9">
    <location>
        <begin position="217"/>
        <end position="508"/>
    </location>
</feature>
<dbReference type="Gene3D" id="3.40.50.720">
    <property type="entry name" value="NAD(P)-binding Rossmann-like Domain"/>
    <property type="match status" value="1"/>
</dbReference>
<feature type="binding site" evidence="7">
    <location>
        <position position="244"/>
    </location>
    <ligand>
        <name>substrate</name>
    </ligand>
</feature>
<reference evidence="10 12" key="1">
    <citation type="submission" date="2015-05" db="EMBL/GenBank/DDBJ databases">
        <title>Genome assembly of Archangium gephyra DSM 2261.</title>
        <authorList>
            <person name="Sharma G."/>
            <person name="Subramanian S."/>
        </authorList>
    </citation>
    <scope>NUCLEOTIDE SEQUENCE [LARGE SCALE GENOMIC DNA]</scope>
    <source>
        <strain evidence="10 12">DSM 2261</strain>
    </source>
</reference>
<dbReference type="Pfam" id="PF02781">
    <property type="entry name" value="G6PD_C"/>
    <property type="match status" value="1"/>
</dbReference>
<sequence length="511" mass="57312">MQTAAIQLEEPLHTLDASLDTSMRAEPCAFVLFGASGDLARRKLLPALYRLALEGYLPPESTIIGAALQPMSTEQFRASMREALEHSSEAGHVDDTAWRAFSRRLHYVPMDISSAEDYRHLGQVLEQVDRHHGTRGNRIFYLSLAPTLHAQAVHHLGETGLTHAHAPSWVRLVVEKPFGTDLETARSLNQGIHRYLDESNVYRMDHYLGKEMVQNLLVLRFANRIFEPLWDRGHIDHVQITSAETVGVEGRGGYYEKAGVVRDMLQNHLLQVLSLLAMEPPSSLSPEAVHEAKREVMASARAFTPERIRTECVRGQYGPGFISGQPVPGYRQEPGVSPHSRTETFAMLTMRFDNPRWAGVPFYVRSGKRMEKRLTEVVVQFKDGPLARGTPNQLHLRIQPDEGIALRFATKAPGRAVHHHDVALDFRYGATFGTRLAEAYERLLLDCMLGISTHFVRNDLVERGWELVMPLLEAWGSAHDELPLAPYAAGSWGPAAANHLLESHGRCWSAR</sequence>
<evidence type="ECO:0000256" key="6">
    <source>
        <dbReference type="ARBA" id="ARBA00023277"/>
    </source>
</evidence>
<dbReference type="PRINTS" id="PR00079">
    <property type="entry name" value="G6PDHDRGNASE"/>
</dbReference>
<keyword evidence="5 7" id="KW-0560">Oxidoreductase</keyword>
<keyword evidence="13" id="KW-1185">Reference proteome</keyword>
<organism evidence="10 12">
    <name type="scientific">Archangium gephyra</name>
    <dbReference type="NCBI Taxonomy" id="48"/>
    <lineage>
        <taxon>Bacteria</taxon>
        <taxon>Pseudomonadati</taxon>
        <taxon>Myxococcota</taxon>
        <taxon>Myxococcia</taxon>
        <taxon>Myxococcales</taxon>
        <taxon>Cystobacterineae</taxon>
        <taxon>Archangiaceae</taxon>
        <taxon>Archangium</taxon>
    </lineage>
</organism>
<evidence type="ECO:0000256" key="1">
    <source>
        <dbReference type="ARBA" id="ARBA00004937"/>
    </source>
</evidence>
<evidence type="ECO:0000256" key="5">
    <source>
        <dbReference type="ARBA" id="ARBA00023002"/>
    </source>
</evidence>
<reference evidence="11 13" key="2">
    <citation type="submission" date="2018-08" db="EMBL/GenBank/DDBJ databases">
        <title>Genomic Encyclopedia of Archaeal and Bacterial Type Strains, Phase II (KMG-II): from individual species to whole genera.</title>
        <authorList>
            <person name="Goeker M."/>
        </authorList>
    </citation>
    <scope>NUCLEOTIDE SEQUENCE [LARGE SCALE GENOMIC DNA]</scope>
    <source>
        <strain evidence="11 13">DSM 2261</strain>
    </source>
</reference>
<name>A0AAC8Q604_9BACT</name>
<feature type="binding site" evidence="7">
    <location>
        <position position="210"/>
    </location>
    <ligand>
        <name>substrate</name>
    </ligand>
</feature>
<evidence type="ECO:0000256" key="2">
    <source>
        <dbReference type="ARBA" id="ARBA00009975"/>
    </source>
</evidence>
<dbReference type="EMBL" id="CP011509">
    <property type="protein sequence ID" value="AKJ01462.1"/>
    <property type="molecule type" value="Genomic_DNA"/>
</dbReference>
<evidence type="ECO:0000259" key="9">
    <source>
        <dbReference type="Pfam" id="PF02781"/>
    </source>
</evidence>
<comment type="similarity">
    <text evidence="2 7">Belongs to the glucose-6-phosphate dehydrogenase family.</text>
</comment>
<feature type="binding site" evidence="7">
    <location>
        <position position="263"/>
    </location>
    <ligand>
        <name>substrate</name>
    </ligand>
</feature>
<proteinExistence type="inferred from homology"/>
<dbReference type="Gene3D" id="3.30.360.10">
    <property type="entry name" value="Dihydrodipicolinate Reductase, domain 2"/>
    <property type="match status" value="1"/>
</dbReference>
<dbReference type="PIRSF" id="PIRSF000110">
    <property type="entry name" value="G6PD"/>
    <property type="match status" value="1"/>
</dbReference>
<dbReference type="GO" id="GO:0004345">
    <property type="term" value="F:glucose-6-phosphate dehydrogenase activity"/>
    <property type="evidence" value="ECO:0007669"/>
    <property type="project" value="UniProtKB-UniRule"/>
</dbReference>
<protein>
    <recommendedName>
        <fullName evidence="7">Glucose-6-phosphate 1-dehydrogenase</fullName>
        <shortName evidence="7">G6PD</shortName>
        <ecNumber evidence="7">1.1.1.49</ecNumber>
    </recommendedName>
</protein>
<evidence type="ECO:0000256" key="3">
    <source>
        <dbReference type="ARBA" id="ARBA00022526"/>
    </source>
</evidence>
<dbReference type="KEGG" id="age:AA314_03088"/>
<dbReference type="Proteomes" id="UP000256345">
    <property type="component" value="Unassembled WGS sequence"/>
</dbReference>
<dbReference type="Proteomes" id="UP000035579">
    <property type="component" value="Chromosome"/>
</dbReference>
<evidence type="ECO:0000313" key="13">
    <source>
        <dbReference type="Proteomes" id="UP000256345"/>
    </source>
</evidence>
<comment type="function">
    <text evidence="7">Catalyzes the oxidation of glucose 6-phosphate to 6-phosphogluconolactone.</text>
</comment>
<dbReference type="InterPro" id="IPR001282">
    <property type="entry name" value="G6P_DH"/>
</dbReference>
<feature type="binding site" evidence="7">
    <location>
        <begin position="34"/>
        <end position="41"/>
    </location>
    <ligand>
        <name>NADP(+)</name>
        <dbReference type="ChEBI" id="CHEBI:58349"/>
    </ligand>
</feature>
<dbReference type="NCBIfam" id="TIGR00871">
    <property type="entry name" value="zwf"/>
    <property type="match status" value="1"/>
</dbReference>
<comment type="catalytic activity">
    <reaction evidence="7">
        <text>D-glucose 6-phosphate + NADP(+) = 6-phospho-D-glucono-1,5-lactone + NADPH + H(+)</text>
        <dbReference type="Rhea" id="RHEA:15841"/>
        <dbReference type="ChEBI" id="CHEBI:15378"/>
        <dbReference type="ChEBI" id="CHEBI:57783"/>
        <dbReference type="ChEBI" id="CHEBI:57955"/>
        <dbReference type="ChEBI" id="CHEBI:58349"/>
        <dbReference type="ChEBI" id="CHEBI:61548"/>
        <dbReference type="EC" id="1.1.1.49"/>
    </reaction>
</comment>
<keyword evidence="3 7" id="KW-0313">Glucose metabolism</keyword>
<dbReference type="AlphaFoldDB" id="A0AAC8Q604"/>
<dbReference type="InterPro" id="IPR022674">
    <property type="entry name" value="G6P_DH_NAD-bd"/>
</dbReference>
<accession>A0AAC8Q604</accession>
<dbReference type="PANTHER" id="PTHR23429">
    <property type="entry name" value="GLUCOSE-6-PHOSPHATE 1-DEHYDROGENASE G6PD"/>
    <property type="match status" value="1"/>
</dbReference>
<dbReference type="PANTHER" id="PTHR23429:SF0">
    <property type="entry name" value="GLUCOSE-6-PHOSPHATE 1-DEHYDROGENASE"/>
    <property type="match status" value="1"/>
</dbReference>
<dbReference type="SUPFAM" id="SSF51735">
    <property type="entry name" value="NAD(P)-binding Rossmann-fold domains"/>
    <property type="match status" value="1"/>
</dbReference>
<feature type="binding site" evidence="7">
    <location>
        <begin position="111"/>
        <end position="112"/>
    </location>
    <ligand>
        <name>NADP(+)</name>
        <dbReference type="ChEBI" id="CHEBI:58349"/>
    </ligand>
</feature>
<evidence type="ECO:0000313" key="12">
    <source>
        <dbReference type="Proteomes" id="UP000035579"/>
    </source>
</evidence>
<dbReference type="Pfam" id="PF00479">
    <property type="entry name" value="G6PD_N"/>
    <property type="match status" value="1"/>
</dbReference>
<comment type="pathway">
    <text evidence="1 7">Carbohydrate degradation; pentose phosphate pathway; D-ribulose 5-phosphate from D-glucose 6-phosphate (oxidative stage): step 1/3.</text>
</comment>
<keyword evidence="6 7" id="KW-0119">Carbohydrate metabolism</keyword>
<gene>
    <name evidence="7" type="primary">zwf</name>
    <name evidence="10" type="ORF">AA314_03088</name>
    <name evidence="11" type="ORF">ATI61_103171</name>
</gene>
<dbReference type="GO" id="GO:0009051">
    <property type="term" value="P:pentose-phosphate shunt, oxidative branch"/>
    <property type="evidence" value="ECO:0007669"/>
    <property type="project" value="TreeGrafter"/>
</dbReference>